<dbReference type="InterPro" id="IPR029063">
    <property type="entry name" value="SAM-dependent_MTases_sf"/>
</dbReference>
<name>E1YL90_9BACT</name>
<evidence type="ECO:0000313" key="2">
    <source>
        <dbReference type="EMBL" id="CBX30873.1"/>
    </source>
</evidence>
<dbReference type="Gene3D" id="3.40.50.150">
    <property type="entry name" value="Vaccinia Virus protein VP39"/>
    <property type="match status" value="1"/>
</dbReference>
<dbReference type="Pfam" id="PF13649">
    <property type="entry name" value="Methyltransf_25"/>
    <property type="match status" value="1"/>
</dbReference>
<dbReference type="SUPFAM" id="SSF53335">
    <property type="entry name" value="S-adenosyl-L-methionine-dependent methyltransferases"/>
    <property type="match status" value="1"/>
</dbReference>
<proteinExistence type="predicted"/>
<dbReference type="EMBL" id="FR695877">
    <property type="protein sequence ID" value="CBX30873.1"/>
    <property type="molecule type" value="Genomic_DNA"/>
</dbReference>
<dbReference type="AlphaFoldDB" id="E1YL90"/>
<evidence type="ECO:0000259" key="1">
    <source>
        <dbReference type="Pfam" id="PF13649"/>
    </source>
</evidence>
<dbReference type="CDD" id="cd02440">
    <property type="entry name" value="AdoMet_MTases"/>
    <property type="match status" value="1"/>
</dbReference>
<reference evidence="2" key="1">
    <citation type="journal article" date="2011" name="Environ. Microbiol.">
        <title>Genomic insights into the metabolic potential of the polycyclic aromatic hydrocarbon degrading sulfate-reducing Deltaproteobacterium N47.</title>
        <authorList>
            <person name="Bergmann F."/>
            <person name="Selesi D."/>
            <person name="Weinmaier T."/>
            <person name="Tischler P."/>
            <person name="Rattei T."/>
            <person name="Meckenstock R.U."/>
        </authorList>
    </citation>
    <scope>NUCLEOTIDE SEQUENCE</scope>
</reference>
<protein>
    <recommendedName>
        <fullName evidence="1">Methyltransferase domain-containing protein</fullName>
    </recommendedName>
</protein>
<sequence length="269" mass="31110">MIDIQTIDWNEVWKEKKATRSSPVRDSTIWNKRAPSFAENSAKTVYAEAFVKIVNPKQSWTVFDMGCGAGTLATPFAKLCKAVTAADFSDTMLDILRKQCDKLKISNVKTIKASWEDDWSGAGIELHDVAIASRSLVVDDLRSAIMKVNGIARKRVYISTIVDDGPYDRQVFDAIGRELNMGPDYIYNYNLLYQMGIRANIDFITEKNRIYKNCYQLVESMQWMLGDMTLEEEEKFNDHLDKHLVCKAGWWMLDYEKETRWAVIWWDKN</sequence>
<feature type="domain" description="Methyltransferase" evidence="1">
    <location>
        <begin position="62"/>
        <end position="119"/>
    </location>
</feature>
<organism evidence="2">
    <name type="scientific">uncultured Desulfobacterium sp</name>
    <dbReference type="NCBI Taxonomy" id="201089"/>
    <lineage>
        <taxon>Bacteria</taxon>
        <taxon>Pseudomonadati</taxon>
        <taxon>Thermodesulfobacteriota</taxon>
        <taxon>Desulfobacteria</taxon>
        <taxon>Desulfobacterales</taxon>
        <taxon>Desulfobacteriaceae</taxon>
        <taxon>Desulfobacterium</taxon>
        <taxon>environmental samples</taxon>
    </lineage>
</organism>
<gene>
    <name evidence="2" type="ORF">N47_E43850</name>
</gene>
<dbReference type="InterPro" id="IPR041698">
    <property type="entry name" value="Methyltransf_25"/>
</dbReference>
<accession>E1YL90</accession>